<feature type="transmembrane region" description="Helical" evidence="2">
    <location>
        <begin position="196"/>
        <end position="217"/>
    </location>
</feature>
<keyword evidence="2" id="KW-0812">Transmembrane</keyword>
<feature type="compositionally biased region" description="Basic and acidic residues" evidence="1">
    <location>
        <begin position="1"/>
        <end position="20"/>
    </location>
</feature>
<accession>A0A9B0T260</accession>
<sequence>MLLRIAKETRNSAEGSKDLCGELQGSRGSRGESDEQQTPPGKEGEGWKAAHSGSEPRTGEKVQIPTPQRKSHLPMAHHQESMLALRWTSTSSWTLQVLASELSLIAFILLLVMVFSKKWLYLSRSRFYQRWPANVSAKIHTKAQIMSMGLLHICKSRNCHNLEHGKVTFIFFTLMLFPINLWIFEWKNNLSIPIGWSYFVGWLVFFLYVACAILCYFNQNNFWSLVLTRPFGTVSCSSLSSAENFLNEDIATTGRELEAQNLRENYIPVPFPEGS</sequence>
<dbReference type="GeneID" id="102824142"/>
<organism evidence="3 4">
    <name type="scientific">Chrysochloris asiatica</name>
    <name type="common">Cape golden mole</name>
    <dbReference type="NCBI Taxonomy" id="185453"/>
    <lineage>
        <taxon>Eukaryota</taxon>
        <taxon>Metazoa</taxon>
        <taxon>Chordata</taxon>
        <taxon>Craniata</taxon>
        <taxon>Vertebrata</taxon>
        <taxon>Euteleostomi</taxon>
        <taxon>Mammalia</taxon>
        <taxon>Eutheria</taxon>
        <taxon>Afrotheria</taxon>
        <taxon>Chrysochloridae</taxon>
        <taxon>Chrysochlorinae</taxon>
        <taxon>Chrysochloris</taxon>
    </lineage>
</organism>
<feature type="transmembrane region" description="Helical" evidence="2">
    <location>
        <begin position="93"/>
        <end position="116"/>
    </location>
</feature>
<gene>
    <name evidence="4" type="primary">LOC102824142</name>
</gene>
<evidence type="ECO:0000256" key="2">
    <source>
        <dbReference type="SAM" id="Phobius"/>
    </source>
</evidence>
<dbReference type="AlphaFoldDB" id="A0A9B0T260"/>
<protein>
    <submittedName>
        <fullName evidence="4">Outer dense fiber protein 4-like</fullName>
    </submittedName>
</protein>
<keyword evidence="2" id="KW-1133">Transmembrane helix</keyword>
<evidence type="ECO:0000313" key="3">
    <source>
        <dbReference type="Proteomes" id="UP000504623"/>
    </source>
</evidence>
<dbReference type="RefSeq" id="XP_006833999.1">
    <property type="nucleotide sequence ID" value="XM_006833936.1"/>
</dbReference>
<keyword evidence="2" id="KW-0472">Membrane</keyword>
<dbReference type="Proteomes" id="UP000504623">
    <property type="component" value="Unplaced"/>
</dbReference>
<dbReference type="OrthoDB" id="9620006at2759"/>
<reference evidence="4" key="1">
    <citation type="submission" date="2025-08" db="UniProtKB">
        <authorList>
            <consortium name="RefSeq"/>
        </authorList>
    </citation>
    <scope>IDENTIFICATION</scope>
    <source>
        <tissue evidence="4">Spleen</tissue>
    </source>
</reference>
<name>A0A9B0T260_CHRAS</name>
<feature type="transmembrane region" description="Helical" evidence="2">
    <location>
        <begin position="167"/>
        <end position="184"/>
    </location>
</feature>
<evidence type="ECO:0000313" key="4">
    <source>
        <dbReference type="RefSeq" id="XP_006833999.1"/>
    </source>
</evidence>
<proteinExistence type="predicted"/>
<keyword evidence="3" id="KW-1185">Reference proteome</keyword>
<evidence type="ECO:0000256" key="1">
    <source>
        <dbReference type="SAM" id="MobiDB-lite"/>
    </source>
</evidence>
<feature type="region of interest" description="Disordered" evidence="1">
    <location>
        <begin position="1"/>
        <end position="71"/>
    </location>
</feature>